<accession>M0ARQ9</accession>
<evidence type="ECO:0000313" key="1">
    <source>
        <dbReference type="EMBL" id="ELZ01411.1"/>
    </source>
</evidence>
<dbReference type="OrthoDB" id="275243at2157"/>
<sequence length="110" mass="12103">MDWEGVKKELRDAGYAGFEFDSGKTAVPGLSGEWLIGKIARERKLKRENQSLLIRICDYLPGSAAVNANPENAPESIQNIAERHGLNVVIVSVSNDKVRIALCDPSEHDL</sequence>
<organism evidence="1 2">
    <name type="scientific">Natrialba aegyptia DSM 13077</name>
    <dbReference type="NCBI Taxonomy" id="1227491"/>
    <lineage>
        <taxon>Archaea</taxon>
        <taxon>Methanobacteriati</taxon>
        <taxon>Methanobacteriota</taxon>
        <taxon>Stenosarchaea group</taxon>
        <taxon>Halobacteria</taxon>
        <taxon>Halobacteriales</taxon>
        <taxon>Natrialbaceae</taxon>
        <taxon>Natrialba</taxon>
    </lineage>
</organism>
<reference evidence="1 2" key="1">
    <citation type="journal article" date="2014" name="PLoS Genet.">
        <title>Phylogenetically driven sequencing of extremely halophilic archaea reveals strategies for static and dynamic osmo-response.</title>
        <authorList>
            <person name="Becker E.A."/>
            <person name="Seitzer P.M."/>
            <person name="Tritt A."/>
            <person name="Larsen D."/>
            <person name="Krusor M."/>
            <person name="Yao A.I."/>
            <person name="Wu D."/>
            <person name="Madern D."/>
            <person name="Eisen J.A."/>
            <person name="Darling A.E."/>
            <person name="Facciotti M.T."/>
        </authorList>
    </citation>
    <scope>NUCLEOTIDE SEQUENCE [LARGE SCALE GENOMIC DNA]</scope>
    <source>
        <strain evidence="1 2">DSM 13077</strain>
    </source>
</reference>
<evidence type="ECO:0000313" key="2">
    <source>
        <dbReference type="Proteomes" id="UP000011591"/>
    </source>
</evidence>
<protein>
    <submittedName>
        <fullName evidence="1">Uncharacterized protein</fullName>
    </submittedName>
</protein>
<proteinExistence type="predicted"/>
<comment type="caution">
    <text evidence="1">The sequence shown here is derived from an EMBL/GenBank/DDBJ whole genome shotgun (WGS) entry which is preliminary data.</text>
</comment>
<dbReference type="AlphaFoldDB" id="M0ARQ9"/>
<dbReference type="RefSeq" id="WP_006667009.1">
    <property type="nucleotide sequence ID" value="NZ_AOIP01000045.1"/>
</dbReference>
<keyword evidence="2" id="KW-1185">Reference proteome</keyword>
<dbReference type="EMBL" id="AOIP01000045">
    <property type="protein sequence ID" value="ELZ01411.1"/>
    <property type="molecule type" value="Genomic_DNA"/>
</dbReference>
<gene>
    <name evidence="1" type="ORF">C480_18057</name>
</gene>
<dbReference type="Proteomes" id="UP000011591">
    <property type="component" value="Unassembled WGS sequence"/>
</dbReference>
<name>M0ARQ9_9EURY</name>